<dbReference type="EMBL" id="ATMH01001673">
    <property type="protein sequence ID" value="EPY34297.1"/>
    <property type="molecule type" value="Genomic_DNA"/>
</dbReference>
<comment type="caution">
    <text evidence="1">The sequence shown here is derived from an EMBL/GenBank/DDBJ whole genome shotgun (WGS) entry which is preliminary data.</text>
</comment>
<dbReference type="Pfam" id="PF02330">
    <property type="entry name" value="MAM33"/>
    <property type="match status" value="1"/>
</dbReference>
<proteinExistence type="predicted"/>
<dbReference type="InterPro" id="IPR036561">
    <property type="entry name" value="MAM33_sf"/>
</dbReference>
<sequence length="255" mass="30474">MWRRSFARSWSDIFKPKGILCLSERKASSDAKVPVRSEIRRHRKLFSLTVREEREEALRDFLPEKPVLPPGWNFKHSTGSNLFEMTKEIEIRGCGVEQLHVVALLERKQYESTYRMDNGERNEQEYLNFALFLNKNRYEKGGLEFGLTSIDMELIMDSVTVHDTKEKYEAAKQCWYASKETHQLPTNLSLRRYRDRFYRGPMLNELDDDLSDEMIDYLDERGINDAFADFMMSQAYYLEQQEYINWLRLLRRFSD</sequence>
<gene>
    <name evidence="3" type="ORF">STCU_01673</name>
    <name evidence="2" type="ORF">STCU_02914</name>
    <name evidence="1" type="ORF">STCU_06257</name>
</gene>
<dbReference type="GO" id="GO:0005759">
    <property type="term" value="C:mitochondrial matrix"/>
    <property type="evidence" value="ECO:0007669"/>
    <property type="project" value="InterPro"/>
</dbReference>
<evidence type="ECO:0000313" key="1">
    <source>
        <dbReference type="EMBL" id="EPY26227.1"/>
    </source>
</evidence>
<name>S9U623_9TRYP</name>
<dbReference type="OrthoDB" id="278212at2759"/>
<dbReference type="PANTHER" id="PTHR10826:SF6">
    <property type="entry name" value="PROTEIN, PUTATIVE-RELATED"/>
    <property type="match status" value="1"/>
</dbReference>
<evidence type="ECO:0000313" key="4">
    <source>
        <dbReference type="Proteomes" id="UP000015354"/>
    </source>
</evidence>
<dbReference type="InterPro" id="IPR003428">
    <property type="entry name" value="MAM33"/>
</dbReference>
<reference evidence="1" key="2">
    <citation type="submission" date="2013-03" db="EMBL/GenBank/DDBJ databases">
        <authorList>
            <person name="Motta M.C.M."/>
            <person name="Martins A.C.A."/>
            <person name="Preta C.M.C.C."/>
            <person name="Silva R."/>
            <person name="de Souza S.S."/>
            <person name="Klein C.C."/>
            <person name="de Almeida L.G.P."/>
            <person name="Cunha O.L."/>
            <person name="Colabardini A.C."/>
            <person name="Lima B.A."/>
            <person name="Machado C.R."/>
            <person name="Soares C.M.A."/>
            <person name="de Menezes C.B.A."/>
            <person name="Bartolomeu D.C."/>
            <person name="Grisard E.C."/>
            <person name="Fantinatti-Garboggini F."/>
            <person name="Rodrigues-Luiz G.F."/>
            <person name="Wagner G."/>
            <person name="Goldman G.H."/>
            <person name="Fietto J.L.R."/>
            <person name="Ciapina L.P."/>
            <person name="Brocchi M."/>
            <person name="Elias M.C."/>
            <person name="Goldman M.H.S."/>
            <person name="Sagot M.-F."/>
            <person name="Pereira M."/>
            <person name="Stoco P.H."/>
            <person name="Teixeira S.M.R."/>
            <person name="de Mendonca-Neto R.P."/>
            <person name="Maciel T.E.F."/>
            <person name="Mendes T.A.O."/>
            <person name="Urmenyi T.P."/>
            <person name="Teixeira M.M.G."/>
            <person name="de Camargo E.F.P."/>
            <person name="de Sousa W."/>
            <person name="Schenkman S."/>
            <person name="de Vasconcelos A.T.R."/>
        </authorList>
    </citation>
    <scope>NUCLEOTIDE SEQUENCE</scope>
</reference>
<dbReference type="AlphaFoldDB" id="S9U623"/>
<reference evidence="1 4" key="1">
    <citation type="journal article" date="2013" name="PLoS ONE">
        <title>Predicting the Proteins of Angomonas deanei, Strigomonas culicis and Their Respective Endosymbionts Reveals New Aspects of the Trypanosomatidae Family.</title>
        <authorList>
            <person name="Motta M.C."/>
            <person name="Martins A.C."/>
            <person name="de Souza S.S."/>
            <person name="Catta-Preta C.M."/>
            <person name="Silva R."/>
            <person name="Klein C.C."/>
            <person name="de Almeida L.G."/>
            <person name="de Lima Cunha O."/>
            <person name="Ciapina L.P."/>
            <person name="Brocchi M."/>
            <person name="Colabardini A.C."/>
            <person name="de Araujo Lima B."/>
            <person name="Machado C.R."/>
            <person name="de Almeida Soares C.M."/>
            <person name="Probst C.M."/>
            <person name="de Menezes C.B."/>
            <person name="Thompson C.E."/>
            <person name="Bartholomeu D.C."/>
            <person name="Gradia D.F."/>
            <person name="Pavoni D.P."/>
            <person name="Grisard E.C."/>
            <person name="Fantinatti-Garboggini F."/>
            <person name="Marchini F.K."/>
            <person name="Rodrigues-Luiz G.F."/>
            <person name="Wagner G."/>
            <person name="Goldman G.H."/>
            <person name="Fietto J.L."/>
            <person name="Elias M.C."/>
            <person name="Goldman M.H."/>
            <person name="Sagot M.F."/>
            <person name="Pereira M."/>
            <person name="Stoco P.H."/>
            <person name="de Mendonca-Neto R.P."/>
            <person name="Teixeira S.M."/>
            <person name="Maciel T.E."/>
            <person name="de Oliveira Mendes T.A."/>
            <person name="Urmenyi T.P."/>
            <person name="de Souza W."/>
            <person name="Schenkman S."/>
            <person name="de Vasconcelos A.T."/>
        </authorList>
    </citation>
    <scope>NUCLEOTIDE SEQUENCE [LARGE SCALE GENOMIC DNA]</scope>
</reference>
<dbReference type="Proteomes" id="UP000015354">
    <property type="component" value="Unassembled WGS sequence"/>
</dbReference>
<dbReference type="SUPFAM" id="SSF54529">
    <property type="entry name" value="Mitochondrial glycoprotein MAM33-like"/>
    <property type="match status" value="1"/>
</dbReference>
<organism evidence="1 4">
    <name type="scientific">Strigomonas culicis</name>
    <dbReference type="NCBI Taxonomy" id="28005"/>
    <lineage>
        <taxon>Eukaryota</taxon>
        <taxon>Discoba</taxon>
        <taxon>Euglenozoa</taxon>
        <taxon>Kinetoplastea</taxon>
        <taxon>Metakinetoplastina</taxon>
        <taxon>Trypanosomatida</taxon>
        <taxon>Trypanosomatidae</taxon>
        <taxon>Strigomonadinae</taxon>
        <taxon>Strigomonas</taxon>
    </lineage>
</organism>
<evidence type="ECO:0000313" key="2">
    <source>
        <dbReference type="EMBL" id="EPY32232.1"/>
    </source>
</evidence>
<dbReference type="EMBL" id="ATMH01002914">
    <property type="protein sequence ID" value="EPY32232.1"/>
    <property type="molecule type" value="Genomic_DNA"/>
</dbReference>
<protein>
    <submittedName>
        <fullName evidence="1">Complement component 1 Q subcomponent-binding protein, mitochondrial</fullName>
    </submittedName>
</protein>
<accession>S9U623</accession>
<dbReference type="Gene3D" id="3.10.280.10">
    <property type="entry name" value="Mitochondrial glycoprotein"/>
    <property type="match status" value="1"/>
</dbReference>
<dbReference type="EMBL" id="ATMH01006257">
    <property type="protein sequence ID" value="EPY26227.1"/>
    <property type="molecule type" value="Genomic_DNA"/>
</dbReference>
<keyword evidence="4" id="KW-1185">Reference proteome</keyword>
<evidence type="ECO:0000313" key="3">
    <source>
        <dbReference type="EMBL" id="EPY34297.1"/>
    </source>
</evidence>
<dbReference type="PANTHER" id="PTHR10826">
    <property type="entry name" value="COMPLEMENT COMPONENT 1"/>
    <property type="match status" value="1"/>
</dbReference>